<sequence>MIQNPDDTIRILEPVALAGRVIYPVVRIHAGIGQQGGMILVKPCALLIQEDEAWFFVSVGDSVPDITTLISLLSIQTQNR</sequence>
<gene>
    <name evidence="1" type="ORF">KHC33_06480</name>
</gene>
<dbReference type="KEGG" id="mrtj:KHC33_06480"/>
<accession>A0A8E7EI59</accession>
<evidence type="ECO:0000313" key="2">
    <source>
        <dbReference type="Proteomes" id="UP000680656"/>
    </source>
</evidence>
<reference evidence="1 2" key="1">
    <citation type="submission" date="2021-05" db="EMBL/GenBank/DDBJ databases">
        <title>A novel Methanospirillum isolate from a pyrite-forming mixed culture.</title>
        <authorList>
            <person name="Bunk B."/>
            <person name="Sproer C."/>
            <person name="Spring S."/>
            <person name="Pester M."/>
        </authorList>
    </citation>
    <scope>NUCLEOTIDE SEQUENCE [LARGE SCALE GENOMIC DNA]</scope>
    <source>
        <strain evidence="1 2">J.3.6.1-F.2.7.3</strain>
    </source>
</reference>
<proteinExistence type="predicted"/>
<dbReference type="RefSeq" id="WP_214420907.1">
    <property type="nucleotide sequence ID" value="NZ_CP075546.1"/>
</dbReference>
<dbReference type="EMBL" id="CP075546">
    <property type="protein sequence ID" value="QVV90133.1"/>
    <property type="molecule type" value="Genomic_DNA"/>
</dbReference>
<dbReference type="GeneID" id="65096814"/>
<protein>
    <submittedName>
        <fullName evidence="1">Uncharacterized protein</fullName>
    </submittedName>
</protein>
<keyword evidence="2" id="KW-1185">Reference proteome</keyword>
<evidence type="ECO:0000313" key="1">
    <source>
        <dbReference type="EMBL" id="QVV90133.1"/>
    </source>
</evidence>
<organism evidence="1 2">
    <name type="scientific">Methanospirillum purgamenti</name>
    <dbReference type="NCBI Taxonomy" id="2834276"/>
    <lineage>
        <taxon>Archaea</taxon>
        <taxon>Methanobacteriati</taxon>
        <taxon>Methanobacteriota</taxon>
        <taxon>Stenosarchaea group</taxon>
        <taxon>Methanomicrobia</taxon>
        <taxon>Methanomicrobiales</taxon>
        <taxon>Methanospirillaceae</taxon>
        <taxon>Methanospirillum</taxon>
    </lineage>
</organism>
<dbReference type="AlphaFoldDB" id="A0A8E7EI59"/>
<dbReference type="Proteomes" id="UP000680656">
    <property type="component" value="Chromosome"/>
</dbReference>
<name>A0A8E7EI59_9EURY</name>